<gene>
    <name evidence="3" type="ORF">GCM10023094_08720</name>
</gene>
<name>A0ABP8NYK6_9NOCA</name>
<accession>A0ABP8NYK6</accession>
<dbReference type="RefSeq" id="WP_345342535.1">
    <property type="nucleotide sequence ID" value="NZ_BAABFB010000021.1"/>
</dbReference>
<dbReference type="SUPFAM" id="SSF53474">
    <property type="entry name" value="alpha/beta-Hydrolases"/>
    <property type="match status" value="1"/>
</dbReference>
<reference evidence="4" key="1">
    <citation type="journal article" date="2019" name="Int. J. Syst. Evol. Microbiol.">
        <title>The Global Catalogue of Microorganisms (GCM) 10K type strain sequencing project: providing services to taxonomists for standard genome sequencing and annotation.</title>
        <authorList>
            <consortium name="The Broad Institute Genomics Platform"/>
            <consortium name="The Broad Institute Genome Sequencing Center for Infectious Disease"/>
            <person name="Wu L."/>
            <person name="Ma J."/>
        </authorList>
    </citation>
    <scope>NUCLEOTIDE SEQUENCE [LARGE SCALE GENOMIC DNA]</scope>
    <source>
        <strain evidence="4">JCM 32206</strain>
    </source>
</reference>
<dbReference type="InterPro" id="IPR029058">
    <property type="entry name" value="AB_hydrolase_fold"/>
</dbReference>
<protein>
    <submittedName>
        <fullName evidence="3">Alpha/beta hydrolase</fullName>
    </submittedName>
</protein>
<dbReference type="Pfam" id="PF07859">
    <property type="entry name" value="Abhydrolase_3"/>
    <property type="match status" value="1"/>
</dbReference>
<evidence type="ECO:0000256" key="1">
    <source>
        <dbReference type="ARBA" id="ARBA00022801"/>
    </source>
</evidence>
<keyword evidence="4" id="KW-1185">Reference proteome</keyword>
<comment type="caution">
    <text evidence="3">The sequence shown here is derived from an EMBL/GenBank/DDBJ whole genome shotgun (WGS) entry which is preliminary data.</text>
</comment>
<dbReference type="InterPro" id="IPR013094">
    <property type="entry name" value="AB_hydrolase_3"/>
</dbReference>
<organism evidence="3 4">
    <name type="scientific">Rhodococcus olei</name>
    <dbReference type="NCBI Taxonomy" id="2161675"/>
    <lineage>
        <taxon>Bacteria</taxon>
        <taxon>Bacillati</taxon>
        <taxon>Actinomycetota</taxon>
        <taxon>Actinomycetes</taxon>
        <taxon>Mycobacteriales</taxon>
        <taxon>Nocardiaceae</taxon>
        <taxon>Rhodococcus</taxon>
    </lineage>
</organism>
<evidence type="ECO:0000313" key="4">
    <source>
        <dbReference type="Proteomes" id="UP001501183"/>
    </source>
</evidence>
<dbReference type="Gene3D" id="3.40.50.1820">
    <property type="entry name" value="alpha/beta hydrolase"/>
    <property type="match status" value="1"/>
</dbReference>
<evidence type="ECO:0000259" key="2">
    <source>
        <dbReference type="Pfam" id="PF07859"/>
    </source>
</evidence>
<sequence length="311" mass="33690">MAPGTEGWAPIPDNAFDPALRFARYLPRAIVTPSTAGPLRRLTGLVGSVPPKGGDVVHVDDNVTVRVFRPRSARRSLPGLLFIHGGGYLIGSASMGDHLCRRVAEELGAVAASVEYRLAPRHPFPTPLEDCYTGLRWLADQPDVDATRIAIAGESAGGGLAAALALLARERGEIRPAFQLLSYPMLDNRTGDRDYVDGRRLRVWSAASNRYGWRSYLGSADFDDVPPLAVPARHEDLSGLPPAWIGVGTHDLFHDEDVAYAKRLSDAGVPCTLHVVPGAYHAFDMFESWSPTSRAYRREQMRALAAALGAS</sequence>
<proteinExistence type="predicted"/>
<dbReference type="GO" id="GO:0016787">
    <property type="term" value="F:hydrolase activity"/>
    <property type="evidence" value="ECO:0007669"/>
    <property type="project" value="UniProtKB-KW"/>
</dbReference>
<dbReference type="InterPro" id="IPR050300">
    <property type="entry name" value="GDXG_lipolytic_enzyme"/>
</dbReference>
<keyword evidence="1 3" id="KW-0378">Hydrolase</keyword>
<dbReference type="PANTHER" id="PTHR48081:SF8">
    <property type="entry name" value="ALPHA_BETA HYDROLASE FOLD-3 DOMAIN-CONTAINING PROTEIN-RELATED"/>
    <property type="match status" value="1"/>
</dbReference>
<dbReference type="PANTHER" id="PTHR48081">
    <property type="entry name" value="AB HYDROLASE SUPERFAMILY PROTEIN C4A8.06C"/>
    <property type="match status" value="1"/>
</dbReference>
<feature type="domain" description="Alpha/beta hydrolase fold-3" evidence="2">
    <location>
        <begin position="80"/>
        <end position="284"/>
    </location>
</feature>
<dbReference type="Proteomes" id="UP001501183">
    <property type="component" value="Unassembled WGS sequence"/>
</dbReference>
<dbReference type="EMBL" id="BAABFB010000021">
    <property type="protein sequence ID" value="GAA4473967.1"/>
    <property type="molecule type" value="Genomic_DNA"/>
</dbReference>
<evidence type="ECO:0000313" key="3">
    <source>
        <dbReference type="EMBL" id="GAA4473967.1"/>
    </source>
</evidence>